<dbReference type="KEGG" id="naci:NUH88_17290"/>
<dbReference type="Proteomes" id="UP001060336">
    <property type="component" value="Chromosome"/>
</dbReference>
<name>A0A9J7AQH9_9PROT</name>
<gene>
    <name evidence="2" type="ORF">NUH88_17290</name>
</gene>
<evidence type="ECO:0000313" key="2">
    <source>
        <dbReference type="EMBL" id="UUX49146.1"/>
    </source>
</evidence>
<evidence type="ECO:0000313" key="3">
    <source>
        <dbReference type="Proteomes" id="UP001060336"/>
    </source>
</evidence>
<keyword evidence="3" id="KW-1185">Reference proteome</keyword>
<organism evidence="2 3">
    <name type="scientific">Nisaea acidiphila</name>
    <dbReference type="NCBI Taxonomy" id="1862145"/>
    <lineage>
        <taxon>Bacteria</taxon>
        <taxon>Pseudomonadati</taxon>
        <taxon>Pseudomonadota</taxon>
        <taxon>Alphaproteobacteria</taxon>
        <taxon>Rhodospirillales</taxon>
        <taxon>Thalassobaculaceae</taxon>
        <taxon>Nisaea</taxon>
    </lineage>
</organism>
<proteinExistence type="predicted"/>
<dbReference type="InterPro" id="IPR036465">
    <property type="entry name" value="vWFA_dom_sf"/>
</dbReference>
<feature type="compositionally biased region" description="Basic and acidic residues" evidence="1">
    <location>
        <begin position="1"/>
        <end position="16"/>
    </location>
</feature>
<protein>
    <submittedName>
        <fullName evidence="2">VWA domain-containing protein</fullName>
    </submittedName>
</protein>
<dbReference type="AlphaFoldDB" id="A0A9J7AQH9"/>
<sequence length="246" mass="26775">MSTRNKDKGTLERQERQGGAVSSQSDIDAFLRQVRARPAQAPSEKPGRLVFAMDATASREPSWDRACQIQGEMFSETSALGGLSVQLAYYRGFGEFKASPWLTETAKLLREMTGVFCLGGQTQIGRLLKHVIAETKKERVQAVVFVGDAFEEDIDAVCYQAGELGVLGVPVFVFHEGGDPLARRAFEQIARLTKGACCPFDGSSAQQLRDLLGAVAVYAAGGRKALQNFSERRGGAALQLTHRFGR</sequence>
<accession>A0A9J7AQH9</accession>
<dbReference type="RefSeq" id="WP_257767647.1">
    <property type="nucleotide sequence ID" value="NZ_CP102480.1"/>
</dbReference>
<evidence type="ECO:0000256" key="1">
    <source>
        <dbReference type="SAM" id="MobiDB-lite"/>
    </source>
</evidence>
<feature type="region of interest" description="Disordered" evidence="1">
    <location>
        <begin position="1"/>
        <end position="26"/>
    </location>
</feature>
<dbReference type="SUPFAM" id="SSF53300">
    <property type="entry name" value="vWA-like"/>
    <property type="match status" value="1"/>
</dbReference>
<dbReference type="EMBL" id="CP102480">
    <property type="protein sequence ID" value="UUX49146.1"/>
    <property type="molecule type" value="Genomic_DNA"/>
</dbReference>
<reference evidence="2" key="1">
    <citation type="submission" date="2022-08" db="EMBL/GenBank/DDBJ databases">
        <title>Nisaea acidiphila sp. nov., isolated from a marine algal debris and emended description of the genus Nisaea Urios et al. 2008.</title>
        <authorList>
            <person name="Kwon K."/>
        </authorList>
    </citation>
    <scope>NUCLEOTIDE SEQUENCE</scope>
    <source>
        <strain evidence="2">MEBiC11861</strain>
    </source>
</reference>